<dbReference type="PRINTS" id="PR00315">
    <property type="entry name" value="ELONGATNFCT"/>
</dbReference>
<protein>
    <recommendedName>
        <fullName evidence="12 13">Elongation factor 4</fullName>
        <shortName evidence="13">EF-4</shortName>
        <ecNumber evidence="12 13">3.6.5.n1</ecNumber>
    </recommendedName>
    <alternativeName>
        <fullName evidence="13">Ribosomal back-translocase LepA</fullName>
    </alternativeName>
</protein>
<dbReference type="Gene3D" id="3.30.70.870">
    <property type="entry name" value="Elongation Factor G (Translational Gtpase), domain 3"/>
    <property type="match status" value="1"/>
</dbReference>
<evidence type="ECO:0000256" key="6">
    <source>
        <dbReference type="ARBA" id="ARBA00022917"/>
    </source>
</evidence>
<dbReference type="FunFam" id="3.30.70.240:FF:000007">
    <property type="entry name" value="Translation factor GUF1, mitochondrial"/>
    <property type="match status" value="1"/>
</dbReference>
<dbReference type="InterPro" id="IPR000640">
    <property type="entry name" value="EFG_V-like"/>
</dbReference>
<accession>A0A502DKP5</accession>
<evidence type="ECO:0000256" key="7">
    <source>
        <dbReference type="ARBA" id="ARBA00023134"/>
    </source>
</evidence>
<dbReference type="GO" id="GO:0005525">
    <property type="term" value="F:GTP binding"/>
    <property type="evidence" value="ECO:0007669"/>
    <property type="project" value="UniProtKB-UniRule"/>
</dbReference>
<evidence type="ECO:0000313" key="16">
    <source>
        <dbReference type="Proteomes" id="UP000319212"/>
    </source>
</evidence>
<dbReference type="FunFam" id="2.40.30.10:FF:000015">
    <property type="entry name" value="Translation factor GUF1, mitochondrial"/>
    <property type="match status" value="1"/>
</dbReference>
<dbReference type="CDD" id="cd01890">
    <property type="entry name" value="LepA"/>
    <property type="match status" value="1"/>
</dbReference>
<evidence type="ECO:0000256" key="10">
    <source>
        <dbReference type="ARBA" id="ARBA00057626"/>
    </source>
</evidence>
<dbReference type="SUPFAM" id="SSF52540">
    <property type="entry name" value="P-loop containing nucleoside triphosphate hydrolases"/>
    <property type="match status" value="1"/>
</dbReference>
<dbReference type="Pfam" id="PF06421">
    <property type="entry name" value="LepA_C"/>
    <property type="match status" value="1"/>
</dbReference>
<comment type="subcellular location">
    <subcellularLocation>
        <location evidence="13">Cell membrane</location>
        <topology evidence="13">Peripheral membrane protein</topology>
        <orientation evidence="13">Cytoplasmic side</orientation>
    </subcellularLocation>
</comment>
<dbReference type="PROSITE" id="PS00301">
    <property type="entry name" value="G_TR_1"/>
    <property type="match status" value="1"/>
</dbReference>
<dbReference type="GO" id="GO:0097216">
    <property type="term" value="F:guanosine tetraphosphate binding"/>
    <property type="evidence" value="ECO:0007669"/>
    <property type="project" value="UniProtKB-ARBA"/>
</dbReference>
<proteinExistence type="inferred from homology"/>
<dbReference type="GO" id="GO:0003746">
    <property type="term" value="F:translation elongation factor activity"/>
    <property type="evidence" value="ECO:0007669"/>
    <property type="project" value="UniProtKB-UniRule"/>
</dbReference>
<evidence type="ECO:0000256" key="13">
    <source>
        <dbReference type="HAMAP-Rule" id="MF_00071"/>
    </source>
</evidence>
<comment type="similarity">
    <text evidence="11">Belongs to the GTP-binding elongation factor family. LepA subfamily.</text>
</comment>
<dbReference type="SUPFAM" id="SSF54980">
    <property type="entry name" value="EF-G C-terminal domain-like"/>
    <property type="match status" value="2"/>
</dbReference>
<keyword evidence="3" id="KW-0997">Cell inner membrane</keyword>
<sequence>MNHIRNFSIIAHIDHGKSTLADRLIQRCGGLAEREMEAQVLDSMDIEKERGITIKAQTAALRYKARDGQIYNLNLIDTPGHVDFSYEVSRSLSACEGALLVVDASQGVEAQTVANCYTALDLGVEVLPVLNKIDLPNADPDNARAEIEDVIGIDATEAILCSAKTGVGIDDILEAVVAKVPPPRGNPDAALRAMIIDSWFDPYVGVVMLVRVVDGRLVKGERIKMMASGAMYNADNLGVFTPATEKRESLEAGEVGFIIAGIKELQAAKVGDTVTLIKPGTGGAAATATEALPGFKEIQPQVFAGLYPTEASEYDSLRDALEKLKLNDASLHYEPEVSQALGFGFRCGFLGLLHMEIVQERLEREFDQDLITTAPSVVYEVVKNDGTVLMVENPSKMPEIGKTAEIREPIVTMHLYMPQEYVGVVMTLANQKRGVQMNMAYKGRQVVLTYEMPLAEIVLDFFDKLKSVSRGYASMDYEFKEYRSAEVVKVDILLNGEKVDALSIMLHRSQSVYRGRAVVSKMREIISRQMFDVAIQAAIGVNIIARETIKALRKNVLAKCYGGDISRKKKLLEKQKAGKKRMKQIGSVEVPQEAFLAILQVED</sequence>
<evidence type="ECO:0000256" key="3">
    <source>
        <dbReference type="ARBA" id="ARBA00022519"/>
    </source>
</evidence>
<evidence type="ECO:0000256" key="4">
    <source>
        <dbReference type="ARBA" id="ARBA00022741"/>
    </source>
</evidence>
<dbReference type="InterPro" id="IPR005225">
    <property type="entry name" value="Small_GTP-bd"/>
</dbReference>
<comment type="function">
    <text evidence="10 13">Required for accurate and efficient protein synthesis under certain stress conditions. May act as a fidelity factor of the translation reaction, by catalyzing a one-codon backward translocation of tRNAs on improperly translocated ribosomes. Back-translocation proceeds from a post-translocation (POST) complex to a pre-translocation (PRE) complex, thus giving elongation factor G a second chance to translocate the tRNAs correctly. Binds to ribosomes in a GTP-dependent manner.</text>
</comment>
<dbReference type="EMBL" id="RCZI01000004">
    <property type="protein sequence ID" value="TPG25878.1"/>
    <property type="molecule type" value="Genomic_DNA"/>
</dbReference>
<comment type="catalytic activity">
    <reaction evidence="9 13">
        <text>GTP + H2O = GDP + phosphate + H(+)</text>
        <dbReference type="Rhea" id="RHEA:19669"/>
        <dbReference type="ChEBI" id="CHEBI:15377"/>
        <dbReference type="ChEBI" id="CHEBI:15378"/>
        <dbReference type="ChEBI" id="CHEBI:37565"/>
        <dbReference type="ChEBI" id="CHEBI:43474"/>
        <dbReference type="ChEBI" id="CHEBI:58189"/>
        <dbReference type="EC" id="3.6.5.n1"/>
    </reaction>
</comment>
<dbReference type="CDD" id="cd03709">
    <property type="entry name" value="lepA_C"/>
    <property type="match status" value="1"/>
</dbReference>
<dbReference type="GO" id="GO:0005886">
    <property type="term" value="C:plasma membrane"/>
    <property type="evidence" value="ECO:0007669"/>
    <property type="project" value="UniProtKB-SubCell"/>
</dbReference>
<dbReference type="GO" id="GO:0043022">
    <property type="term" value="F:ribosome binding"/>
    <property type="evidence" value="ECO:0007669"/>
    <property type="project" value="UniProtKB-UniRule"/>
</dbReference>
<dbReference type="FunFam" id="3.40.50.300:FF:000078">
    <property type="entry name" value="Elongation factor 4"/>
    <property type="match status" value="1"/>
</dbReference>
<dbReference type="RefSeq" id="WP_140843287.1">
    <property type="nucleotide sequence ID" value="NZ_RCZI01000004.1"/>
</dbReference>
<dbReference type="SUPFAM" id="SSF50447">
    <property type="entry name" value="Translation proteins"/>
    <property type="match status" value="1"/>
</dbReference>
<reference evidence="15 16" key="1">
    <citation type="journal article" date="2019" name="Environ. Microbiol.">
        <title>Species interactions and distinct microbial communities in high Arctic permafrost affected cryosols are associated with the CH4 and CO2 gas fluxes.</title>
        <authorList>
            <person name="Altshuler I."/>
            <person name="Hamel J."/>
            <person name="Turney S."/>
            <person name="Magnuson E."/>
            <person name="Levesque R."/>
            <person name="Greer C."/>
            <person name="Whyte L.G."/>
        </authorList>
    </citation>
    <scope>NUCLEOTIDE SEQUENCE [LARGE SCALE GENOMIC DNA]</scope>
    <source>
        <strain evidence="15 16">S06.C</strain>
    </source>
</reference>
<dbReference type="Pfam" id="PF00679">
    <property type="entry name" value="EFG_C"/>
    <property type="match status" value="1"/>
</dbReference>
<dbReference type="InterPro" id="IPR013842">
    <property type="entry name" value="LepA_CTD"/>
</dbReference>
<dbReference type="FunFam" id="3.30.70.870:FF:000004">
    <property type="entry name" value="Translation factor GUF1, mitochondrial"/>
    <property type="match status" value="1"/>
</dbReference>
<dbReference type="InterPro" id="IPR004161">
    <property type="entry name" value="EFTu-like_2"/>
</dbReference>
<evidence type="ECO:0000256" key="9">
    <source>
        <dbReference type="ARBA" id="ARBA00050293"/>
    </source>
</evidence>
<dbReference type="PROSITE" id="PS51722">
    <property type="entry name" value="G_TR_2"/>
    <property type="match status" value="1"/>
</dbReference>
<keyword evidence="4 13" id="KW-0547">Nucleotide-binding</keyword>
<name>A0A502DKP5_9BURK</name>
<dbReference type="PANTHER" id="PTHR43512:SF4">
    <property type="entry name" value="TRANSLATION FACTOR GUF1 HOMOLOG, CHLOROPLASTIC"/>
    <property type="match status" value="1"/>
</dbReference>
<feature type="domain" description="Tr-type G" evidence="14">
    <location>
        <begin position="2"/>
        <end position="184"/>
    </location>
</feature>
<dbReference type="HAMAP" id="MF_00071">
    <property type="entry name" value="LepA"/>
    <property type="match status" value="1"/>
</dbReference>
<dbReference type="GO" id="GO:0003924">
    <property type="term" value="F:GTPase activity"/>
    <property type="evidence" value="ECO:0007669"/>
    <property type="project" value="UniProtKB-UniRule"/>
</dbReference>
<keyword evidence="5 13" id="KW-0378">Hydrolase</keyword>
<feature type="binding site" evidence="13">
    <location>
        <begin position="131"/>
        <end position="134"/>
    </location>
    <ligand>
        <name>GTP</name>
        <dbReference type="ChEBI" id="CHEBI:37565"/>
    </ligand>
</feature>
<evidence type="ECO:0000256" key="11">
    <source>
        <dbReference type="ARBA" id="ARBA00061052"/>
    </source>
</evidence>
<dbReference type="InterPro" id="IPR035654">
    <property type="entry name" value="LepA_IV"/>
</dbReference>
<dbReference type="InterPro" id="IPR038363">
    <property type="entry name" value="LepA_C_sf"/>
</dbReference>
<keyword evidence="6 13" id="KW-0648">Protein biosynthesis</keyword>
<dbReference type="Gene3D" id="3.30.70.240">
    <property type="match status" value="1"/>
</dbReference>
<organism evidence="15 16">
    <name type="scientific">Variovorax guangxiensis</name>
    <dbReference type="NCBI Taxonomy" id="1775474"/>
    <lineage>
        <taxon>Bacteria</taxon>
        <taxon>Pseudomonadati</taxon>
        <taxon>Pseudomonadota</taxon>
        <taxon>Betaproteobacteria</taxon>
        <taxon>Burkholderiales</taxon>
        <taxon>Comamonadaceae</taxon>
        <taxon>Variovorax</taxon>
    </lineage>
</organism>
<dbReference type="InterPro" id="IPR006297">
    <property type="entry name" value="EF-4"/>
</dbReference>
<keyword evidence="7 13" id="KW-0342">GTP-binding</keyword>
<dbReference type="Gene3D" id="3.30.70.2570">
    <property type="entry name" value="Elongation factor 4, C-terminal domain"/>
    <property type="match status" value="1"/>
</dbReference>
<dbReference type="GO" id="GO:0045727">
    <property type="term" value="P:positive regulation of translation"/>
    <property type="evidence" value="ECO:0007669"/>
    <property type="project" value="UniProtKB-UniRule"/>
</dbReference>
<feature type="binding site" evidence="13">
    <location>
        <begin position="14"/>
        <end position="19"/>
    </location>
    <ligand>
        <name>GTP</name>
        <dbReference type="ChEBI" id="CHEBI:37565"/>
    </ligand>
</feature>
<dbReference type="EC" id="3.6.5.n1" evidence="12 13"/>
<dbReference type="Gene3D" id="2.40.30.10">
    <property type="entry name" value="Translation factors"/>
    <property type="match status" value="1"/>
</dbReference>
<dbReference type="AlphaFoldDB" id="A0A502DKP5"/>
<evidence type="ECO:0000256" key="1">
    <source>
        <dbReference type="ARBA" id="ARBA00005454"/>
    </source>
</evidence>
<dbReference type="Proteomes" id="UP000319212">
    <property type="component" value="Unassembled WGS sequence"/>
</dbReference>
<evidence type="ECO:0000259" key="14">
    <source>
        <dbReference type="PROSITE" id="PS51722"/>
    </source>
</evidence>
<evidence type="ECO:0000256" key="2">
    <source>
        <dbReference type="ARBA" id="ARBA00022475"/>
    </source>
</evidence>
<dbReference type="FunFam" id="3.30.70.2570:FF:000001">
    <property type="entry name" value="Translation factor GUF1, mitochondrial"/>
    <property type="match status" value="1"/>
</dbReference>
<gene>
    <name evidence="13" type="primary">lepA</name>
    <name evidence="15" type="ORF">EAH82_15805</name>
</gene>
<evidence type="ECO:0000256" key="5">
    <source>
        <dbReference type="ARBA" id="ARBA00022801"/>
    </source>
</evidence>
<dbReference type="InterPro" id="IPR027417">
    <property type="entry name" value="P-loop_NTPase"/>
</dbReference>
<dbReference type="InterPro" id="IPR035647">
    <property type="entry name" value="EFG_III/V"/>
</dbReference>
<dbReference type="InterPro" id="IPR000795">
    <property type="entry name" value="T_Tr_GTP-bd_dom"/>
</dbReference>
<dbReference type="PANTHER" id="PTHR43512">
    <property type="entry name" value="TRANSLATION FACTOR GUF1-RELATED"/>
    <property type="match status" value="1"/>
</dbReference>
<keyword evidence="8 13" id="KW-0472">Membrane</keyword>
<evidence type="ECO:0000256" key="12">
    <source>
        <dbReference type="ARBA" id="ARBA00066744"/>
    </source>
</evidence>
<evidence type="ECO:0000313" key="15">
    <source>
        <dbReference type="EMBL" id="TPG25878.1"/>
    </source>
</evidence>
<keyword evidence="2 13" id="KW-1003">Cell membrane</keyword>
<dbReference type="InterPro" id="IPR009000">
    <property type="entry name" value="Transl_B-barrel_sf"/>
</dbReference>
<dbReference type="Pfam" id="PF03144">
    <property type="entry name" value="GTP_EFTU_D2"/>
    <property type="match status" value="1"/>
</dbReference>
<dbReference type="CDD" id="cd16260">
    <property type="entry name" value="EF4_III"/>
    <property type="match status" value="1"/>
</dbReference>
<comment type="similarity">
    <text evidence="1 13">Belongs to the TRAFAC class translation factor GTPase superfamily. Classic translation factor GTPase family. LepA subfamily.</text>
</comment>
<dbReference type="Gene3D" id="3.40.50.300">
    <property type="entry name" value="P-loop containing nucleotide triphosphate hydrolases"/>
    <property type="match status" value="1"/>
</dbReference>
<dbReference type="OrthoDB" id="9801472at2"/>
<evidence type="ECO:0000256" key="8">
    <source>
        <dbReference type="ARBA" id="ARBA00023136"/>
    </source>
</evidence>
<dbReference type="NCBIfam" id="TIGR00231">
    <property type="entry name" value="small_GTP"/>
    <property type="match status" value="1"/>
</dbReference>
<dbReference type="Pfam" id="PF00009">
    <property type="entry name" value="GTP_EFTU"/>
    <property type="match status" value="1"/>
</dbReference>
<keyword evidence="15" id="KW-0251">Elongation factor</keyword>
<dbReference type="InterPro" id="IPR031157">
    <property type="entry name" value="G_TR_CS"/>
</dbReference>
<dbReference type="NCBIfam" id="TIGR01393">
    <property type="entry name" value="lepA"/>
    <property type="match status" value="1"/>
</dbReference>
<comment type="caution">
    <text evidence="15">The sequence shown here is derived from an EMBL/GenBank/DDBJ whole genome shotgun (WGS) entry which is preliminary data.</text>
</comment>
<dbReference type="SMART" id="SM00838">
    <property type="entry name" value="EFG_C"/>
    <property type="match status" value="1"/>
</dbReference>